<accession>A0AB38H9N3</accession>
<evidence type="ECO:0000313" key="1">
    <source>
        <dbReference type="EMBL" id="STO68668.1"/>
    </source>
</evidence>
<dbReference type="Proteomes" id="UP000254496">
    <property type="component" value="Unassembled WGS sequence"/>
</dbReference>
<name>A0AB38H9N3_9PAST</name>
<proteinExistence type="predicted"/>
<gene>
    <name evidence="1" type="ORF">NCTC8540_01169</name>
</gene>
<evidence type="ECO:0000313" key="2">
    <source>
        <dbReference type="Proteomes" id="UP000254496"/>
    </source>
</evidence>
<dbReference type="AlphaFoldDB" id="A0AB38H9N3"/>
<sequence>MVAKIKVSSRDATLASEKSFVNFYEKLTACINILNGHQRGVPTNTSIFYFLNNKRVSNEHKINH</sequence>
<dbReference type="EMBL" id="UGHJ01000001">
    <property type="protein sequence ID" value="STO68668.1"/>
    <property type="molecule type" value="Genomic_DNA"/>
</dbReference>
<protein>
    <submittedName>
        <fullName evidence="1">Uncharacterized protein</fullName>
    </submittedName>
</protein>
<comment type="caution">
    <text evidence="1">The sequence shown here is derived from an EMBL/GenBank/DDBJ whole genome shotgun (WGS) entry which is preliminary data.</text>
</comment>
<reference evidence="1 2" key="1">
    <citation type="submission" date="2018-06" db="EMBL/GenBank/DDBJ databases">
        <authorList>
            <consortium name="Pathogen Informatics"/>
            <person name="Doyle S."/>
        </authorList>
    </citation>
    <scope>NUCLEOTIDE SEQUENCE [LARGE SCALE GENOMIC DNA]</scope>
    <source>
        <strain evidence="1 2">NCTC8540</strain>
    </source>
</reference>
<organism evidence="1 2">
    <name type="scientific">Canicola haemoglobinophilus</name>
    <dbReference type="NCBI Taxonomy" id="733"/>
    <lineage>
        <taxon>Bacteria</taxon>
        <taxon>Pseudomonadati</taxon>
        <taxon>Pseudomonadota</taxon>
        <taxon>Gammaproteobacteria</taxon>
        <taxon>Pasteurellales</taxon>
        <taxon>Pasteurellaceae</taxon>
        <taxon>Canicola</taxon>
    </lineage>
</organism>